<feature type="compositionally biased region" description="Low complexity" evidence="1">
    <location>
        <begin position="453"/>
        <end position="470"/>
    </location>
</feature>
<organism evidence="2 3">
    <name type="scientific">Lentinus brumalis</name>
    <dbReference type="NCBI Taxonomy" id="2498619"/>
    <lineage>
        <taxon>Eukaryota</taxon>
        <taxon>Fungi</taxon>
        <taxon>Dikarya</taxon>
        <taxon>Basidiomycota</taxon>
        <taxon>Agaricomycotina</taxon>
        <taxon>Agaricomycetes</taxon>
        <taxon>Polyporales</taxon>
        <taxon>Polyporaceae</taxon>
        <taxon>Lentinus</taxon>
    </lineage>
</organism>
<feature type="compositionally biased region" description="Polar residues" evidence="1">
    <location>
        <begin position="326"/>
        <end position="346"/>
    </location>
</feature>
<feature type="compositionally biased region" description="Low complexity" evidence="1">
    <location>
        <begin position="110"/>
        <end position="125"/>
    </location>
</feature>
<reference evidence="2 3" key="1">
    <citation type="journal article" date="2018" name="Biotechnol. Biofuels">
        <title>Integrative visual omics of the white-rot fungus Polyporus brumalis exposes the biotechnological potential of its oxidative enzymes for delignifying raw plant biomass.</title>
        <authorList>
            <person name="Miyauchi S."/>
            <person name="Rancon A."/>
            <person name="Drula E."/>
            <person name="Hage H."/>
            <person name="Chaduli D."/>
            <person name="Favel A."/>
            <person name="Grisel S."/>
            <person name="Henrissat B."/>
            <person name="Herpoel-Gimbert I."/>
            <person name="Ruiz-Duenas F.J."/>
            <person name="Chevret D."/>
            <person name="Hainaut M."/>
            <person name="Lin J."/>
            <person name="Wang M."/>
            <person name="Pangilinan J."/>
            <person name="Lipzen A."/>
            <person name="Lesage-Meessen L."/>
            <person name="Navarro D."/>
            <person name="Riley R."/>
            <person name="Grigoriev I.V."/>
            <person name="Zhou S."/>
            <person name="Raouche S."/>
            <person name="Rosso M.N."/>
        </authorList>
    </citation>
    <scope>NUCLEOTIDE SEQUENCE [LARGE SCALE GENOMIC DNA]</scope>
    <source>
        <strain evidence="2 3">BRFM 1820</strain>
    </source>
</reference>
<dbReference type="OrthoDB" id="3254613at2759"/>
<evidence type="ECO:0000313" key="3">
    <source>
        <dbReference type="Proteomes" id="UP000256964"/>
    </source>
</evidence>
<dbReference type="AlphaFoldDB" id="A0A371CU68"/>
<gene>
    <name evidence="2" type="ORF">OH76DRAFT_1544081</name>
</gene>
<proteinExistence type="predicted"/>
<evidence type="ECO:0000256" key="1">
    <source>
        <dbReference type="SAM" id="MobiDB-lite"/>
    </source>
</evidence>
<feature type="region of interest" description="Disordered" evidence="1">
    <location>
        <begin position="450"/>
        <end position="470"/>
    </location>
</feature>
<protein>
    <submittedName>
        <fullName evidence="2">Uncharacterized protein</fullName>
    </submittedName>
</protein>
<evidence type="ECO:0000313" key="2">
    <source>
        <dbReference type="EMBL" id="RDX43819.1"/>
    </source>
</evidence>
<feature type="compositionally biased region" description="Polar residues" evidence="1">
    <location>
        <begin position="80"/>
        <end position="106"/>
    </location>
</feature>
<name>A0A371CU68_9APHY</name>
<feature type="region of interest" description="Disordered" evidence="1">
    <location>
        <begin position="80"/>
        <end position="127"/>
    </location>
</feature>
<sequence length="633" mass="68851">MNSGCLAPSGNTNMLGQRIVESFESFQDVKDTQEPHCLPEPPPGLTIRRLKSAGLRIVTESDALWPDVSNDIGNVLCPPTSRQSYLSVRTPDTSHTFGRPNPTTMSPKHPSSSRLSTPSTSTPSPAIRARRLSRYSQAESALRSAVEVSSAEVSPQELQIRALEKATAILSEQARDAQVCALKLRQAVKTQKGLSPEEVKLLQRECWLEERRSSARKDQSAQTRDLLTKLCSPISEVPPPLVESPNGMTQREANLAKFMQLSPTRITVPLLNRSTSTSPVVRDRRQTISQVRPMQLRTSALDLALRSPISVHRRTMSADGNHSRRGSNSTDATLVSDEPNQQTRQAKFNPKLPPSPTWGLGLDGVVRIEKAGSPRPRDSLEAEVGDVSIPDYAVGLLEELVADVTLPALIIPSLTTSSPQYPSSSPLTPSPVFARTSLSMPDFTLFELDETASRPSTPASPSWTSRPPSRILDRLRSQPDIRAAAAAAAAAAPVTTPLRPRPTTANAHLRASVTQSLHNPLDNGSSVFKFSSMRLTSPSLVTVPESDTDLESRPQSSMSGYIFESPETVLGRNSKAGADHGESEGRTIRRRFSLRSFRRERLNSDGVAAADSNATGHGEGLLARFKRRLTGQK</sequence>
<accession>A0A371CU68</accession>
<keyword evidence="3" id="KW-1185">Reference proteome</keyword>
<dbReference type="Proteomes" id="UP000256964">
    <property type="component" value="Unassembled WGS sequence"/>
</dbReference>
<feature type="region of interest" description="Disordered" evidence="1">
    <location>
        <begin position="313"/>
        <end position="354"/>
    </location>
</feature>
<dbReference type="EMBL" id="KZ857459">
    <property type="protein sequence ID" value="RDX43819.1"/>
    <property type="molecule type" value="Genomic_DNA"/>
</dbReference>